<evidence type="ECO:0000256" key="1">
    <source>
        <dbReference type="ARBA" id="ARBA00022763"/>
    </source>
</evidence>
<dbReference type="InterPro" id="IPR036388">
    <property type="entry name" value="WH-like_DNA-bd_sf"/>
</dbReference>
<dbReference type="RefSeq" id="WP_281272498.1">
    <property type="nucleotide sequence ID" value="NZ_QTTN01000010.1"/>
</dbReference>
<dbReference type="GO" id="GO:0008168">
    <property type="term" value="F:methyltransferase activity"/>
    <property type="evidence" value="ECO:0007669"/>
    <property type="project" value="UniProtKB-KW"/>
</dbReference>
<dbReference type="PANTHER" id="PTHR42942">
    <property type="entry name" value="6-O-METHYLGUANINE DNA METHYLTRANSFERASE"/>
    <property type="match status" value="1"/>
</dbReference>
<keyword evidence="3" id="KW-0489">Methyltransferase</keyword>
<dbReference type="EMBL" id="QTTN01000010">
    <property type="protein sequence ID" value="REE86423.1"/>
    <property type="molecule type" value="Genomic_DNA"/>
</dbReference>
<dbReference type="InterPro" id="IPR014048">
    <property type="entry name" value="MethylDNA_cys_MeTrfase_DNA-bd"/>
</dbReference>
<reference evidence="3 4" key="1">
    <citation type="submission" date="2018-08" db="EMBL/GenBank/DDBJ databases">
        <title>Genomic Encyclopedia of Type Strains, Phase III (KMG-III): the genomes of soil and plant-associated and newly described type strains.</title>
        <authorList>
            <person name="Whitman W."/>
        </authorList>
    </citation>
    <scope>NUCLEOTIDE SEQUENCE [LARGE SCALE GENOMIC DNA]</scope>
    <source>
        <strain evidence="3 4">CGMCC 1.10966</strain>
    </source>
</reference>
<protein>
    <submittedName>
        <fullName evidence="3">Methylated-DNA-protein-cysteine methyltransferase-like protein</fullName>
    </submittedName>
</protein>
<sequence length="108" mass="12415">MTVLQPFTERVIAVIRSIPRGSVMTYGQIAEQAGSPRAARQVVRILHSLSEKHNLPWHRVINAKGEIAIGSDEGRFMQRYLLEEEDVYVNPAGFIDLEQYRYEPEPNY</sequence>
<gene>
    <name evidence="3" type="ORF">A8990_11031</name>
</gene>
<keyword evidence="4" id="KW-1185">Reference proteome</keyword>
<proteinExistence type="predicted"/>
<name>A0A3D9SA11_9BACL</name>
<dbReference type="Proteomes" id="UP000256304">
    <property type="component" value="Unassembled WGS sequence"/>
</dbReference>
<evidence type="ECO:0000313" key="3">
    <source>
        <dbReference type="EMBL" id="REE86423.1"/>
    </source>
</evidence>
<dbReference type="InterPro" id="IPR036217">
    <property type="entry name" value="MethylDNA_cys_MeTrfase_DNAb"/>
</dbReference>
<organism evidence="3 4">
    <name type="scientific">Paenibacillus taihuensis</name>
    <dbReference type="NCBI Taxonomy" id="1156355"/>
    <lineage>
        <taxon>Bacteria</taxon>
        <taxon>Bacillati</taxon>
        <taxon>Bacillota</taxon>
        <taxon>Bacilli</taxon>
        <taxon>Bacillales</taxon>
        <taxon>Paenibacillaceae</taxon>
        <taxon>Paenibacillus</taxon>
    </lineage>
</organism>
<dbReference type="GO" id="GO:0006281">
    <property type="term" value="P:DNA repair"/>
    <property type="evidence" value="ECO:0007669"/>
    <property type="project" value="InterPro"/>
</dbReference>
<dbReference type="CDD" id="cd06445">
    <property type="entry name" value="ATase"/>
    <property type="match status" value="1"/>
</dbReference>
<comment type="caution">
    <text evidence="3">The sequence shown here is derived from an EMBL/GenBank/DDBJ whole genome shotgun (WGS) entry which is preliminary data.</text>
</comment>
<keyword evidence="3" id="KW-0808">Transferase</keyword>
<dbReference type="InterPro" id="IPR052520">
    <property type="entry name" value="ATL_DNA_repair"/>
</dbReference>
<dbReference type="PANTHER" id="PTHR42942:SF1">
    <property type="entry name" value="ALKYLTRANSFERASE-LIKE PROTEIN 1"/>
    <property type="match status" value="1"/>
</dbReference>
<dbReference type="GO" id="GO:0032259">
    <property type="term" value="P:methylation"/>
    <property type="evidence" value="ECO:0007669"/>
    <property type="project" value="UniProtKB-KW"/>
</dbReference>
<dbReference type="Pfam" id="PF01035">
    <property type="entry name" value="DNA_binding_1"/>
    <property type="match status" value="1"/>
</dbReference>
<dbReference type="AlphaFoldDB" id="A0A3D9SA11"/>
<dbReference type="NCBIfam" id="TIGR00589">
    <property type="entry name" value="ogt"/>
    <property type="match status" value="1"/>
</dbReference>
<evidence type="ECO:0000259" key="2">
    <source>
        <dbReference type="Pfam" id="PF01035"/>
    </source>
</evidence>
<keyword evidence="1" id="KW-0227">DNA damage</keyword>
<evidence type="ECO:0000313" key="4">
    <source>
        <dbReference type="Proteomes" id="UP000256304"/>
    </source>
</evidence>
<feature type="domain" description="Methylated-DNA-[protein]-cysteine S-methyltransferase DNA binding" evidence="2">
    <location>
        <begin position="6"/>
        <end position="87"/>
    </location>
</feature>
<dbReference type="Gene3D" id="1.10.10.10">
    <property type="entry name" value="Winged helix-like DNA-binding domain superfamily/Winged helix DNA-binding domain"/>
    <property type="match status" value="1"/>
</dbReference>
<accession>A0A3D9SA11</accession>
<dbReference type="SUPFAM" id="SSF46767">
    <property type="entry name" value="Methylated DNA-protein cysteine methyltransferase, C-terminal domain"/>
    <property type="match status" value="1"/>
</dbReference>